<dbReference type="Proteomes" id="UP001203665">
    <property type="component" value="Unassembled WGS sequence"/>
</dbReference>
<gene>
    <name evidence="1" type="ORF">NDM98_03640</name>
</gene>
<evidence type="ECO:0000313" key="1">
    <source>
        <dbReference type="EMBL" id="MCM2674687.1"/>
    </source>
</evidence>
<dbReference type="InterPro" id="IPR025619">
    <property type="entry name" value="YlzJ"/>
</dbReference>
<evidence type="ECO:0000313" key="2">
    <source>
        <dbReference type="Proteomes" id="UP001203665"/>
    </source>
</evidence>
<proteinExistence type="predicted"/>
<protein>
    <submittedName>
        <fullName evidence="1">YlzJ-like family protein</fullName>
    </submittedName>
</protein>
<keyword evidence="2" id="KW-1185">Reference proteome</keyword>
<organism evidence="1 2">
    <name type="scientific">Alkalicoccobacillus plakortidis</name>
    <dbReference type="NCBI Taxonomy" id="444060"/>
    <lineage>
        <taxon>Bacteria</taxon>
        <taxon>Bacillati</taxon>
        <taxon>Bacillota</taxon>
        <taxon>Bacilli</taxon>
        <taxon>Bacillales</taxon>
        <taxon>Bacillaceae</taxon>
        <taxon>Alkalicoccobacillus</taxon>
    </lineage>
</organism>
<dbReference type="Pfam" id="PF14035">
    <property type="entry name" value="YlzJ"/>
    <property type="match status" value="1"/>
</dbReference>
<reference evidence="1" key="1">
    <citation type="submission" date="2022-06" db="EMBL/GenBank/DDBJ databases">
        <title>Alkalicoccobacillus porphyridii sp. nov., isolated from a marine red alga, Porphyridium purpureum and reclassification of Shouchella plakortidis and Shouchella gibsonii as Alkalicoccobacillus plakortidis comb. nov. and Alkalicoccobacillus gibsonii comb. nov.</title>
        <authorList>
            <person name="Kim K.H."/>
            <person name="Lee J.K."/>
            <person name="Han D.M."/>
            <person name="Baek J.H."/>
            <person name="Jeon C.O."/>
        </authorList>
    </citation>
    <scope>NUCLEOTIDE SEQUENCE</scope>
    <source>
        <strain evidence="1">DSM 19153</strain>
    </source>
</reference>
<dbReference type="RefSeq" id="WP_251604700.1">
    <property type="nucleotide sequence ID" value="NZ_JAMQJY010000001.1"/>
</dbReference>
<sequence>MILYTSMPLDQVYPATGDEFSQQMTIPFESGQLIVEPIESGRYRVVRLVSSDVSLYLNQQLSPGAIIDANPLI</sequence>
<accession>A0ABT0XFN0</accession>
<comment type="caution">
    <text evidence="1">The sequence shown here is derived from an EMBL/GenBank/DDBJ whole genome shotgun (WGS) entry which is preliminary data.</text>
</comment>
<dbReference type="EMBL" id="JAMQJY010000001">
    <property type="protein sequence ID" value="MCM2674687.1"/>
    <property type="molecule type" value="Genomic_DNA"/>
</dbReference>
<name>A0ABT0XFN0_9BACI</name>